<comment type="caution">
    <text evidence="1">The sequence shown here is derived from an EMBL/GenBank/DDBJ whole genome shotgun (WGS) entry which is preliminary data.</text>
</comment>
<sequence length="145" mass="16173">MSNSAYRLRVSFPEVRSRGRTCQVVEFVHARVSRCADVNLPIALVSTIAPQPRPNWSSVFLAILQISTPTMPTESDLKAELESLRVLRATLESVRQFVDVVENDVNAMGENARTVTDLSRRWSEVLKEAAVAVGEVKPKAPRVQR</sequence>
<keyword evidence="2" id="KW-1185">Reference proteome</keyword>
<gene>
    <name evidence="1" type="ORF">Dda_1254</name>
</gene>
<dbReference type="Proteomes" id="UP001221413">
    <property type="component" value="Unassembled WGS sequence"/>
</dbReference>
<protein>
    <recommendedName>
        <fullName evidence="3">DASH complex subunit DAD2</fullName>
    </recommendedName>
</protein>
<dbReference type="AlphaFoldDB" id="A0AAD6J1H2"/>
<reference evidence="1" key="1">
    <citation type="submission" date="2023-01" db="EMBL/GenBank/DDBJ databases">
        <title>The chitinases involved in constricting ring structure development in the nematode-trapping fungus Drechslerella dactyloides.</title>
        <authorList>
            <person name="Wang R."/>
            <person name="Zhang L."/>
            <person name="Tang P."/>
            <person name="Li S."/>
            <person name="Liang L."/>
        </authorList>
    </citation>
    <scope>NUCLEOTIDE SEQUENCE</scope>
    <source>
        <strain evidence="1">YMF1.00031</strain>
    </source>
</reference>
<proteinExistence type="predicted"/>
<accession>A0AAD6J1H2</accession>
<organism evidence="1 2">
    <name type="scientific">Drechslerella dactyloides</name>
    <name type="common">Nematode-trapping fungus</name>
    <name type="synonym">Arthrobotrys dactyloides</name>
    <dbReference type="NCBI Taxonomy" id="74499"/>
    <lineage>
        <taxon>Eukaryota</taxon>
        <taxon>Fungi</taxon>
        <taxon>Dikarya</taxon>
        <taxon>Ascomycota</taxon>
        <taxon>Pezizomycotina</taxon>
        <taxon>Orbiliomycetes</taxon>
        <taxon>Orbiliales</taxon>
        <taxon>Orbiliaceae</taxon>
        <taxon>Drechslerella</taxon>
    </lineage>
</organism>
<evidence type="ECO:0000313" key="1">
    <source>
        <dbReference type="EMBL" id="KAJ6262698.1"/>
    </source>
</evidence>
<dbReference type="EMBL" id="JAQGDS010000002">
    <property type="protein sequence ID" value="KAJ6262698.1"/>
    <property type="molecule type" value="Genomic_DNA"/>
</dbReference>
<evidence type="ECO:0000313" key="2">
    <source>
        <dbReference type="Proteomes" id="UP001221413"/>
    </source>
</evidence>
<evidence type="ECO:0008006" key="3">
    <source>
        <dbReference type="Google" id="ProtNLM"/>
    </source>
</evidence>
<name>A0AAD6J1H2_DREDA</name>